<evidence type="ECO:0000313" key="14">
    <source>
        <dbReference type="EMBL" id="SHH88435.1"/>
    </source>
</evidence>
<evidence type="ECO:0000256" key="6">
    <source>
        <dbReference type="ARBA" id="ARBA00022692"/>
    </source>
</evidence>
<evidence type="ECO:0000256" key="7">
    <source>
        <dbReference type="ARBA" id="ARBA00022989"/>
    </source>
</evidence>
<keyword evidence="5" id="KW-1003">Cell membrane</keyword>
<name>A0A1M5WLK1_9FIRM</name>
<proteinExistence type="inferred from homology"/>
<sequence length="333" mass="35031">MRDNAKRRLSTGLLACLILAVLTGALTLWAMKAGSLNVTWRQLISGLFVSYDETVRIIYDLRFPRILIALLAGAALSASGLILQAVLKNPLADPGIIGISGGAGFAAALVTSFFPMLYFFRPIFACVGGLGAFLLIYTLAWKGSLNPVRILLVGVAIAAVFSGLTSILGGMNSSSGISLEVSGLSMRTWSDVRLLAVYSAVGLIPALVSAPACNLMALDDRTIRSLGTNADRLRALLSLMAVWLVSSATAVIGVVGFLALLAPHMGRKLVGGNHWVLTPFCILLGAFILLLADTLGRLIAAPYEVPASVIMSVVGGPCFVVLLRKGDKHLGLR</sequence>
<feature type="transmembrane region" description="Helical" evidence="13">
    <location>
        <begin position="192"/>
        <end position="217"/>
    </location>
</feature>
<evidence type="ECO:0000256" key="8">
    <source>
        <dbReference type="ARBA" id="ARBA00023004"/>
    </source>
</evidence>
<dbReference type="Pfam" id="PF01032">
    <property type="entry name" value="FecCD"/>
    <property type="match status" value="1"/>
</dbReference>
<feature type="transmembrane region" description="Helical" evidence="13">
    <location>
        <begin position="305"/>
        <end position="323"/>
    </location>
</feature>
<comment type="subcellular location">
    <subcellularLocation>
        <location evidence="1">Cell membrane</location>
        <topology evidence="1">Multi-pass membrane protein</topology>
    </subcellularLocation>
</comment>
<evidence type="ECO:0000256" key="13">
    <source>
        <dbReference type="SAM" id="Phobius"/>
    </source>
</evidence>
<evidence type="ECO:0000256" key="5">
    <source>
        <dbReference type="ARBA" id="ARBA00022475"/>
    </source>
</evidence>
<keyword evidence="9 13" id="KW-0472">Membrane</keyword>
<feature type="transmembrane region" description="Helical" evidence="13">
    <location>
        <begin position="95"/>
        <end position="116"/>
    </location>
</feature>
<dbReference type="PANTHER" id="PTHR30472">
    <property type="entry name" value="FERRIC ENTEROBACTIN TRANSPORT SYSTEM PERMEASE PROTEIN"/>
    <property type="match status" value="1"/>
</dbReference>
<keyword evidence="7 13" id="KW-1133">Transmembrane helix</keyword>
<dbReference type="OrthoDB" id="9792889at2"/>
<evidence type="ECO:0000256" key="11">
    <source>
        <dbReference type="ARBA" id="ARBA00031149"/>
    </source>
</evidence>
<keyword evidence="15" id="KW-1185">Reference proteome</keyword>
<evidence type="ECO:0000256" key="2">
    <source>
        <dbReference type="ARBA" id="ARBA00007935"/>
    </source>
</evidence>
<keyword evidence="8" id="KW-0408">Iron</keyword>
<protein>
    <recommendedName>
        <fullName evidence="3">Probable heme-iron transport system permease protein IsdF</fullName>
    </recommendedName>
    <alternativeName>
        <fullName evidence="12">Iron-regulated surface determinant protein F</fullName>
    </alternativeName>
    <alternativeName>
        <fullName evidence="11">Staphylococcal iron-regulated protein G</fullName>
    </alternativeName>
</protein>
<dbReference type="STRING" id="1123282.SAMN02745823_01353"/>
<evidence type="ECO:0000256" key="4">
    <source>
        <dbReference type="ARBA" id="ARBA00022448"/>
    </source>
</evidence>
<dbReference type="Gene3D" id="1.10.3470.10">
    <property type="entry name" value="ABC transporter involved in vitamin B12 uptake, BtuC"/>
    <property type="match status" value="1"/>
</dbReference>
<feature type="transmembrane region" description="Helical" evidence="13">
    <location>
        <begin position="12"/>
        <end position="31"/>
    </location>
</feature>
<dbReference type="InterPro" id="IPR000522">
    <property type="entry name" value="ABC_transptr_permease_BtuC"/>
</dbReference>
<keyword evidence="6 13" id="KW-0812">Transmembrane</keyword>
<dbReference type="GO" id="GO:0022857">
    <property type="term" value="F:transmembrane transporter activity"/>
    <property type="evidence" value="ECO:0007669"/>
    <property type="project" value="InterPro"/>
</dbReference>
<evidence type="ECO:0000256" key="12">
    <source>
        <dbReference type="ARBA" id="ARBA00031465"/>
    </source>
</evidence>
<evidence type="ECO:0000256" key="3">
    <source>
        <dbReference type="ARBA" id="ARBA00018524"/>
    </source>
</evidence>
<gene>
    <name evidence="14" type="ORF">SAMN02745823_01353</name>
</gene>
<dbReference type="InterPro" id="IPR037294">
    <property type="entry name" value="ABC_BtuC-like"/>
</dbReference>
<dbReference type="RefSeq" id="WP_073076993.1">
    <property type="nucleotide sequence ID" value="NZ_FQXV01000003.1"/>
</dbReference>
<feature type="transmembrane region" description="Helical" evidence="13">
    <location>
        <begin position="147"/>
        <end position="171"/>
    </location>
</feature>
<feature type="transmembrane region" description="Helical" evidence="13">
    <location>
        <begin position="274"/>
        <end position="299"/>
    </location>
</feature>
<feature type="transmembrane region" description="Helical" evidence="13">
    <location>
        <begin position="237"/>
        <end position="262"/>
    </location>
</feature>
<organism evidence="14 15">
    <name type="scientific">Sporobacter termitidis DSM 10068</name>
    <dbReference type="NCBI Taxonomy" id="1123282"/>
    <lineage>
        <taxon>Bacteria</taxon>
        <taxon>Bacillati</taxon>
        <taxon>Bacillota</taxon>
        <taxon>Clostridia</taxon>
        <taxon>Eubacteriales</taxon>
        <taxon>Oscillospiraceae</taxon>
        <taxon>Sporobacter</taxon>
    </lineage>
</organism>
<feature type="transmembrane region" description="Helical" evidence="13">
    <location>
        <begin position="123"/>
        <end position="141"/>
    </location>
</feature>
<evidence type="ECO:0000256" key="10">
    <source>
        <dbReference type="ARBA" id="ARBA00025320"/>
    </source>
</evidence>
<evidence type="ECO:0000256" key="1">
    <source>
        <dbReference type="ARBA" id="ARBA00004651"/>
    </source>
</evidence>
<comment type="similarity">
    <text evidence="2">Belongs to the binding-protein-dependent transport system permease family. FecCD subfamily.</text>
</comment>
<evidence type="ECO:0000313" key="15">
    <source>
        <dbReference type="Proteomes" id="UP000183995"/>
    </source>
</evidence>
<evidence type="ECO:0000256" key="9">
    <source>
        <dbReference type="ARBA" id="ARBA00023136"/>
    </source>
</evidence>
<dbReference type="GO" id="GO:0005886">
    <property type="term" value="C:plasma membrane"/>
    <property type="evidence" value="ECO:0007669"/>
    <property type="project" value="UniProtKB-SubCell"/>
</dbReference>
<dbReference type="Proteomes" id="UP000183995">
    <property type="component" value="Unassembled WGS sequence"/>
</dbReference>
<comment type="function">
    <text evidence="10">Part of the binding-protein-dependent transport system for heme-iron. Responsible for the translocation of the substrate across the membrane.</text>
</comment>
<feature type="transmembrane region" description="Helical" evidence="13">
    <location>
        <begin position="66"/>
        <end position="83"/>
    </location>
</feature>
<dbReference type="EMBL" id="FQXV01000003">
    <property type="protein sequence ID" value="SHH88435.1"/>
    <property type="molecule type" value="Genomic_DNA"/>
</dbReference>
<reference evidence="14 15" key="1">
    <citation type="submission" date="2016-11" db="EMBL/GenBank/DDBJ databases">
        <authorList>
            <person name="Jaros S."/>
            <person name="Januszkiewicz K."/>
            <person name="Wedrychowicz H."/>
        </authorList>
    </citation>
    <scope>NUCLEOTIDE SEQUENCE [LARGE SCALE GENOMIC DNA]</scope>
    <source>
        <strain evidence="14 15">DSM 10068</strain>
    </source>
</reference>
<dbReference type="GO" id="GO:0033214">
    <property type="term" value="P:siderophore-iron import into cell"/>
    <property type="evidence" value="ECO:0007669"/>
    <property type="project" value="TreeGrafter"/>
</dbReference>
<dbReference type="PANTHER" id="PTHR30472:SF21">
    <property type="entry name" value="HEME-IRON TRANSPORT SYSTEM PERMEASE PROTEIN ISDF-RELATED"/>
    <property type="match status" value="1"/>
</dbReference>
<dbReference type="FunFam" id="1.10.3470.10:FF:000001">
    <property type="entry name" value="Vitamin B12 ABC transporter permease BtuC"/>
    <property type="match status" value="1"/>
</dbReference>
<keyword evidence="4" id="KW-0813">Transport</keyword>
<dbReference type="CDD" id="cd06550">
    <property type="entry name" value="TM_ABC_iron-siderophores_like"/>
    <property type="match status" value="1"/>
</dbReference>
<accession>A0A1M5WLK1</accession>
<dbReference type="AlphaFoldDB" id="A0A1M5WLK1"/>
<dbReference type="SUPFAM" id="SSF81345">
    <property type="entry name" value="ABC transporter involved in vitamin B12 uptake, BtuC"/>
    <property type="match status" value="1"/>
</dbReference>